<feature type="transmembrane region" description="Helical" evidence="2">
    <location>
        <begin position="7"/>
        <end position="29"/>
    </location>
</feature>
<organism evidence="3 4">
    <name type="scientific">Cellulomonas humilata</name>
    <dbReference type="NCBI Taxonomy" id="144055"/>
    <lineage>
        <taxon>Bacteria</taxon>
        <taxon>Bacillati</taxon>
        <taxon>Actinomycetota</taxon>
        <taxon>Actinomycetes</taxon>
        <taxon>Micrococcales</taxon>
        <taxon>Cellulomonadaceae</taxon>
        <taxon>Cellulomonas</taxon>
    </lineage>
</organism>
<evidence type="ECO:0000256" key="1">
    <source>
        <dbReference type="SAM" id="MobiDB-lite"/>
    </source>
</evidence>
<dbReference type="EMBL" id="JABMCI010000068">
    <property type="protein sequence ID" value="NUU18685.1"/>
    <property type="molecule type" value="Genomic_DNA"/>
</dbReference>
<feature type="compositionally biased region" description="Low complexity" evidence="1">
    <location>
        <begin position="46"/>
        <end position="62"/>
    </location>
</feature>
<keyword evidence="4" id="KW-1185">Reference proteome</keyword>
<keyword evidence="2" id="KW-0812">Transmembrane</keyword>
<proteinExistence type="predicted"/>
<keyword evidence="2" id="KW-0472">Membrane</keyword>
<dbReference type="RefSeq" id="WP_175348606.1">
    <property type="nucleotide sequence ID" value="NZ_JABMCI010000068.1"/>
</dbReference>
<dbReference type="Proteomes" id="UP000565724">
    <property type="component" value="Unassembled WGS sequence"/>
</dbReference>
<comment type="caution">
    <text evidence="3">The sequence shown here is derived from an EMBL/GenBank/DDBJ whole genome shotgun (WGS) entry which is preliminary data.</text>
</comment>
<feature type="region of interest" description="Disordered" evidence="1">
    <location>
        <begin position="39"/>
        <end position="63"/>
    </location>
</feature>
<gene>
    <name evidence="3" type="ORF">HP550_15635</name>
</gene>
<evidence type="ECO:0000256" key="2">
    <source>
        <dbReference type="SAM" id="Phobius"/>
    </source>
</evidence>
<dbReference type="AlphaFoldDB" id="A0A7Y6DYR0"/>
<accession>A0A7Y6DYR0</accession>
<name>A0A7Y6DYR0_9CELL</name>
<evidence type="ECO:0000313" key="3">
    <source>
        <dbReference type="EMBL" id="NUU18685.1"/>
    </source>
</evidence>
<sequence>MATARNVRLLVIVDVVLVVLVIVLAIVFFSGGDQGGDASDDGSTGGATASSTPSGSSSATSTEPLAFASPTGNIACTMSVDGVTCTIASYTYAPPVVAGCTEVTGHVLVLNADGVAFSCVSGPPPAVAGDDVTVLEYGSSTSVGDYTCRSATDGVQCVDASGAGFQLARASWSELPA</sequence>
<evidence type="ECO:0000313" key="4">
    <source>
        <dbReference type="Proteomes" id="UP000565724"/>
    </source>
</evidence>
<protein>
    <submittedName>
        <fullName evidence="3">Uncharacterized protein</fullName>
    </submittedName>
</protein>
<reference evidence="3 4" key="1">
    <citation type="submission" date="2020-05" db="EMBL/GenBank/DDBJ databases">
        <title>Genome Sequencing of Type Strains.</title>
        <authorList>
            <person name="Lemaire J.F."/>
            <person name="Inderbitzin P."/>
            <person name="Gregorio O.A."/>
            <person name="Collins S.B."/>
            <person name="Wespe N."/>
            <person name="Knight-Connoni V."/>
        </authorList>
    </citation>
    <scope>NUCLEOTIDE SEQUENCE [LARGE SCALE GENOMIC DNA]</scope>
    <source>
        <strain evidence="3 4">ATCC 25174</strain>
    </source>
</reference>
<keyword evidence="2" id="KW-1133">Transmembrane helix</keyword>